<feature type="compositionally biased region" description="Polar residues" evidence="1">
    <location>
        <begin position="97"/>
        <end position="114"/>
    </location>
</feature>
<evidence type="ECO:0000256" key="1">
    <source>
        <dbReference type="SAM" id="MobiDB-lite"/>
    </source>
</evidence>
<sequence>MRIATEQLADIRGGLMVEELTESLAEVVNAVITTGKKGAVQLKLDINPASKGDAVVTVTDEIKKTVPQEKRTGTLMFATPSGSLQRQDPRQTDLPLVSTSATMPTLQSTPTESPSLRVVGGN</sequence>
<dbReference type="AlphaFoldDB" id="A0A2S0PEF2"/>
<dbReference type="STRING" id="1122240.GCA_000620105_02680"/>
<gene>
    <name evidence="2" type="ORF">DAI18_17995</name>
</gene>
<accession>A0A2S0PEF2</accession>
<organism evidence="2 3">
    <name type="scientific">Microvirgula aerodenitrificans</name>
    <dbReference type="NCBI Taxonomy" id="57480"/>
    <lineage>
        <taxon>Bacteria</taxon>
        <taxon>Pseudomonadati</taxon>
        <taxon>Pseudomonadota</taxon>
        <taxon>Betaproteobacteria</taxon>
        <taxon>Neisseriales</taxon>
        <taxon>Aquaspirillaceae</taxon>
        <taxon>Microvirgula</taxon>
    </lineage>
</organism>
<dbReference type="EMBL" id="CP028519">
    <property type="protein sequence ID" value="AVY95722.1"/>
    <property type="molecule type" value="Genomic_DNA"/>
</dbReference>
<proteinExistence type="predicted"/>
<keyword evidence="3" id="KW-1185">Reference proteome</keyword>
<name>A0A2S0PEF2_9NEIS</name>
<dbReference type="OrthoDB" id="8613069at2"/>
<dbReference type="RefSeq" id="WP_107890115.1">
    <property type="nucleotide sequence ID" value="NZ_CP028519.1"/>
</dbReference>
<evidence type="ECO:0000313" key="2">
    <source>
        <dbReference type="EMBL" id="AVY95722.1"/>
    </source>
</evidence>
<protein>
    <submittedName>
        <fullName evidence="2">Uncharacterized protein</fullName>
    </submittedName>
</protein>
<dbReference type="KEGG" id="maer:DAI18_17995"/>
<reference evidence="2 3" key="1">
    <citation type="submission" date="2018-04" db="EMBL/GenBank/DDBJ databases">
        <title>Denitrifier Microvirgula.</title>
        <authorList>
            <person name="Anderson E."/>
            <person name="Jang J."/>
            <person name="Ishii S."/>
        </authorList>
    </citation>
    <scope>NUCLEOTIDE SEQUENCE [LARGE SCALE GENOMIC DNA]</scope>
    <source>
        <strain evidence="2 3">BE2.4</strain>
    </source>
</reference>
<dbReference type="Proteomes" id="UP000244173">
    <property type="component" value="Chromosome"/>
</dbReference>
<evidence type="ECO:0000313" key="3">
    <source>
        <dbReference type="Proteomes" id="UP000244173"/>
    </source>
</evidence>
<feature type="region of interest" description="Disordered" evidence="1">
    <location>
        <begin position="73"/>
        <end position="122"/>
    </location>
</feature>